<feature type="compositionally biased region" description="Basic and acidic residues" evidence="1">
    <location>
        <begin position="33"/>
        <end position="47"/>
    </location>
</feature>
<keyword evidence="2" id="KW-0808">Transferase</keyword>
<proteinExistence type="predicted"/>
<reference evidence="2 3" key="1">
    <citation type="submission" date="2016-05" db="EMBL/GenBank/DDBJ databases">
        <title>Genome Sequence of Pseudomonas citronellolis Strain SJTE-3, an Estrogens and Persistent Organic Pollutants degradation strain.</title>
        <authorList>
            <person name="Liang R."/>
        </authorList>
    </citation>
    <scope>NUCLEOTIDE SEQUENCE [LARGE SCALE GENOMIC DNA]</scope>
    <source>
        <strain evidence="2 3">SJTE-3</strain>
    </source>
</reference>
<evidence type="ECO:0000313" key="3">
    <source>
        <dbReference type="Proteomes" id="UP000077748"/>
    </source>
</evidence>
<dbReference type="GO" id="GO:0016740">
    <property type="term" value="F:transferase activity"/>
    <property type="evidence" value="ECO:0007669"/>
    <property type="project" value="UniProtKB-KW"/>
</dbReference>
<accession>A0A1A9KAU5</accession>
<feature type="compositionally biased region" description="Acidic residues" evidence="1">
    <location>
        <begin position="67"/>
        <end position="100"/>
    </location>
</feature>
<dbReference type="AlphaFoldDB" id="A0A1A9KAU5"/>
<dbReference type="RefSeq" id="WP_064582905.1">
    <property type="nucleotide sequence ID" value="NZ_BDGS01000001.1"/>
</dbReference>
<organism evidence="2 3">
    <name type="scientific">Pseudomonas citronellolis</name>
    <dbReference type="NCBI Taxonomy" id="53408"/>
    <lineage>
        <taxon>Bacteria</taxon>
        <taxon>Pseudomonadati</taxon>
        <taxon>Pseudomonadota</taxon>
        <taxon>Gammaproteobacteria</taxon>
        <taxon>Pseudomonadales</taxon>
        <taxon>Pseudomonadaceae</taxon>
        <taxon>Pseudomonas</taxon>
    </lineage>
</organism>
<name>A0A1A9KAU5_9PSED</name>
<feature type="compositionally biased region" description="Basic and acidic residues" evidence="1">
    <location>
        <begin position="101"/>
        <end position="110"/>
    </location>
</feature>
<sequence length="150" mass="16753">MSDDRKHSQPQEIDDTEDRMGSVRELDFEDERAEGRIGDERPRREVNEEFPPQRAAEMGMTGGETLVDGEYEDHVDSDDLAPETLLDEGTESELEPADETPVDRELRVVGEEEIGGGIGLDEAELGRSAPLDGKPWTDQVSPPDTDEEER</sequence>
<gene>
    <name evidence="2" type="ORF">A9C11_13355</name>
</gene>
<feature type="region of interest" description="Disordered" evidence="1">
    <location>
        <begin position="1"/>
        <end position="150"/>
    </location>
</feature>
<dbReference type="EMBL" id="CP015878">
    <property type="protein sequence ID" value="ANI14916.1"/>
    <property type="molecule type" value="Genomic_DNA"/>
</dbReference>
<evidence type="ECO:0000256" key="1">
    <source>
        <dbReference type="SAM" id="MobiDB-lite"/>
    </source>
</evidence>
<dbReference type="Proteomes" id="UP000077748">
    <property type="component" value="Chromosome"/>
</dbReference>
<evidence type="ECO:0000313" key="2">
    <source>
        <dbReference type="EMBL" id="ANI14916.1"/>
    </source>
</evidence>
<protein>
    <submittedName>
        <fullName evidence="2">Phosphotransferase system, HPr-related protein</fullName>
    </submittedName>
</protein>